<dbReference type="InterPro" id="IPR007569">
    <property type="entry name" value="DUF559"/>
</dbReference>
<evidence type="ECO:0000313" key="2">
    <source>
        <dbReference type="EMBL" id="GAO39113.1"/>
    </source>
</evidence>
<feature type="domain" description="DUF559" evidence="1">
    <location>
        <begin position="8"/>
        <end position="109"/>
    </location>
</feature>
<proteinExistence type="predicted"/>
<dbReference type="STRING" id="1219043.SCH01S_25_00930"/>
<keyword evidence="3" id="KW-1185">Reference proteome</keyword>
<organism evidence="2 3">
    <name type="scientific">Sphingomonas changbaiensis NBRC 104936</name>
    <dbReference type="NCBI Taxonomy" id="1219043"/>
    <lineage>
        <taxon>Bacteria</taxon>
        <taxon>Pseudomonadati</taxon>
        <taxon>Pseudomonadota</taxon>
        <taxon>Alphaproteobacteria</taxon>
        <taxon>Sphingomonadales</taxon>
        <taxon>Sphingomonadaceae</taxon>
        <taxon>Sphingomonas</taxon>
    </lineage>
</organism>
<name>A0A0E9MNM8_9SPHN</name>
<protein>
    <recommendedName>
        <fullName evidence="1">DUF559 domain-containing protein</fullName>
    </recommendedName>
</protein>
<evidence type="ECO:0000313" key="3">
    <source>
        <dbReference type="Proteomes" id="UP000033202"/>
    </source>
</evidence>
<dbReference type="InterPro" id="IPR011335">
    <property type="entry name" value="Restrct_endonuc-II-like"/>
</dbReference>
<dbReference type="InterPro" id="IPR047216">
    <property type="entry name" value="Endonuclease_DUF559_bact"/>
</dbReference>
<dbReference type="Proteomes" id="UP000033202">
    <property type="component" value="Unassembled WGS sequence"/>
</dbReference>
<dbReference type="OrthoDB" id="9798754at2"/>
<dbReference type="Gene3D" id="3.40.960.10">
    <property type="entry name" value="VSR Endonuclease"/>
    <property type="match status" value="1"/>
</dbReference>
<dbReference type="AlphaFoldDB" id="A0A0E9MNM8"/>
<comment type="caution">
    <text evidence="2">The sequence shown here is derived from an EMBL/GenBank/DDBJ whole genome shotgun (WGS) entry which is preliminary data.</text>
</comment>
<dbReference type="SUPFAM" id="SSF52980">
    <property type="entry name" value="Restriction endonuclease-like"/>
    <property type="match status" value="1"/>
</dbReference>
<dbReference type="RefSeq" id="WP_046347937.1">
    <property type="nucleotide sequence ID" value="NZ_BBWU01000025.1"/>
</dbReference>
<sequence length="134" mass="15280">MKRVDPAKTSFARRLRQEATPEERMIWRRLSRFRPGFTRQLTISDLYVADLACRQARLVVELDGSQHADSAYDEARTAHLGALGWHVIRFWNNEVRENADGVAAAIVAAAERRLGFAPEVIATRAGRVRKPRLR</sequence>
<gene>
    <name evidence="2" type="ORF">SCH01S_25_00930</name>
</gene>
<reference evidence="2 3" key="1">
    <citation type="submission" date="2015-04" db="EMBL/GenBank/DDBJ databases">
        <title>Whole genome shotgun sequence of Sphingomonas changbaiensis NBRC 104936.</title>
        <authorList>
            <person name="Katano-Makiyama Y."/>
            <person name="Hosoyama A."/>
            <person name="Hashimoto M."/>
            <person name="Noguchi M."/>
            <person name="Tsuchikane K."/>
            <person name="Ohji S."/>
            <person name="Yamazoe A."/>
            <person name="Ichikawa N."/>
            <person name="Kimura A."/>
            <person name="Fujita N."/>
        </authorList>
    </citation>
    <scope>NUCLEOTIDE SEQUENCE [LARGE SCALE GENOMIC DNA]</scope>
    <source>
        <strain evidence="2 3">NBRC 104936</strain>
    </source>
</reference>
<dbReference type="EMBL" id="BBWU01000025">
    <property type="protein sequence ID" value="GAO39113.1"/>
    <property type="molecule type" value="Genomic_DNA"/>
</dbReference>
<evidence type="ECO:0000259" key="1">
    <source>
        <dbReference type="Pfam" id="PF04480"/>
    </source>
</evidence>
<dbReference type="PANTHER" id="PTHR38590">
    <property type="entry name" value="BLL0828 PROTEIN"/>
    <property type="match status" value="1"/>
</dbReference>
<dbReference type="PANTHER" id="PTHR38590:SF1">
    <property type="entry name" value="BLL0828 PROTEIN"/>
    <property type="match status" value="1"/>
</dbReference>
<accession>A0A0E9MNM8</accession>
<dbReference type="Pfam" id="PF04480">
    <property type="entry name" value="DUF559"/>
    <property type="match status" value="1"/>
</dbReference>